<dbReference type="SMART" id="SM00100">
    <property type="entry name" value="cNMP"/>
    <property type="match status" value="1"/>
</dbReference>
<dbReference type="SUPFAM" id="SSF51206">
    <property type="entry name" value="cAMP-binding domain-like"/>
    <property type="match status" value="1"/>
</dbReference>
<dbReference type="RefSeq" id="WP_203387467.1">
    <property type="nucleotide sequence ID" value="NZ_CP064781.1"/>
</dbReference>
<name>A0A974SP92_9RHOO</name>
<dbReference type="PANTHER" id="PTHR24567:SF26">
    <property type="entry name" value="REGULATORY PROTEIN YEIL"/>
    <property type="match status" value="1"/>
</dbReference>
<evidence type="ECO:0000313" key="3">
    <source>
        <dbReference type="Proteomes" id="UP000663444"/>
    </source>
</evidence>
<dbReference type="InterPro" id="IPR018490">
    <property type="entry name" value="cNMP-bd_dom_sf"/>
</dbReference>
<dbReference type="GO" id="GO:0003700">
    <property type="term" value="F:DNA-binding transcription factor activity"/>
    <property type="evidence" value="ECO:0007669"/>
    <property type="project" value="TreeGrafter"/>
</dbReference>
<protein>
    <submittedName>
        <fullName evidence="2">Cyclic nucleotide-binding domain-containing protein</fullName>
    </submittedName>
</protein>
<sequence length="151" mass="16880">MSQHIADLIDGLEFFQEFAYPELKTLAGYFGQMHVDQGRVVFDEGDAGGYMLILIDGKISIHKTGESGRHLLSYEGKGRIIGEMALLDRERRSATCVAETDCELLTVNHEGLDKLAAEHPLLAYRFMFALARLLSKRLRRTSGVLAEHLVS</sequence>
<dbReference type="InterPro" id="IPR050397">
    <property type="entry name" value="Env_Response_Regulators"/>
</dbReference>
<dbReference type="EMBL" id="CP064781">
    <property type="protein sequence ID" value="QRJ63937.1"/>
    <property type="molecule type" value="Genomic_DNA"/>
</dbReference>
<evidence type="ECO:0000313" key="2">
    <source>
        <dbReference type="EMBL" id="QRJ63937.1"/>
    </source>
</evidence>
<dbReference type="Gene3D" id="2.60.120.10">
    <property type="entry name" value="Jelly Rolls"/>
    <property type="match status" value="1"/>
</dbReference>
<dbReference type="PANTHER" id="PTHR24567">
    <property type="entry name" value="CRP FAMILY TRANSCRIPTIONAL REGULATORY PROTEIN"/>
    <property type="match status" value="1"/>
</dbReference>
<dbReference type="Proteomes" id="UP000663444">
    <property type="component" value="Chromosome"/>
</dbReference>
<organism evidence="2 3">
    <name type="scientific">Azospira restricta</name>
    <dbReference type="NCBI Taxonomy" id="404405"/>
    <lineage>
        <taxon>Bacteria</taxon>
        <taxon>Pseudomonadati</taxon>
        <taxon>Pseudomonadota</taxon>
        <taxon>Betaproteobacteria</taxon>
        <taxon>Rhodocyclales</taxon>
        <taxon>Rhodocyclaceae</taxon>
        <taxon>Azospira</taxon>
    </lineage>
</organism>
<dbReference type="KEGG" id="ares:IWH25_00830"/>
<dbReference type="InterPro" id="IPR000595">
    <property type="entry name" value="cNMP-bd_dom"/>
</dbReference>
<evidence type="ECO:0000259" key="1">
    <source>
        <dbReference type="PROSITE" id="PS50042"/>
    </source>
</evidence>
<dbReference type="PROSITE" id="PS50042">
    <property type="entry name" value="CNMP_BINDING_3"/>
    <property type="match status" value="1"/>
</dbReference>
<dbReference type="AlphaFoldDB" id="A0A974SP92"/>
<proteinExistence type="predicted"/>
<gene>
    <name evidence="2" type="ORF">IWH25_00830</name>
</gene>
<feature type="domain" description="Cyclic nucleotide-binding" evidence="1">
    <location>
        <begin position="14"/>
        <end position="115"/>
    </location>
</feature>
<accession>A0A974SP92</accession>
<keyword evidence="3" id="KW-1185">Reference proteome</keyword>
<reference evidence="2" key="1">
    <citation type="submission" date="2020-11" db="EMBL/GenBank/DDBJ databases">
        <title>Azospira restricta DSM 18626 genome sequence.</title>
        <authorList>
            <person name="Moe W.M."/>
        </authorList>
    </citation>
    <scope>NUCLEOTIDE SEQUENCE</scope>
    <source>
        <strain evidence="2">DSM 18626</strain>
    </source>
</reference>
<dbReference type="GO" id="GO:0005829">
    <property type="term" value="C:cytosol"/>
    <property type="evidence" value="ECO:0007669"/>
    <property type="project" value="TreeGrafter"/>
</dbReference>
<dbReference type="CDD" id="cd00038">
    <property type="entry name" value="CAP_ED"/>
    <property type="match status" value="1"/>
</dbReference>
<dbReference type="Pfam" id="PF00027">
    <property type="entry name" value="cNMP_binding"/>
    <property type="match status" value="1"/>
</dbReference>
<dbReference type="InterPro" id="IPR014710">
    <property type="entry name" value="RmlC-like_jellyroll"/>
</dbReference>